<dbReference type="PROSITE" id="PS51253">
    <property type="entry name" value="HTH_CENPB"/>
    <property type="match status" value="1"/>
</dbReference>
<dbReference type="FunFam" id="3.30.160.60:FF:000446">
    <property type="entry name" value="Zinc finger protein"/>
    <property type="match status" value="1"/>
</dbReference>
<dbReference type="Gene3D" id="3.30.160.60">
    <property type="entry name" value="Classic Zinc Finger"/>
    <property type="match status" value="7"/>
</dbReference>
<feature type="compositionally biased region" description="Basic and acidic residues" evidence="11">
    <location>
        <begin position="635"/>
        <end position="651"/>
    </location>
</feature>
<evidence type="ECO:0000259" key="13">
    <source>
        <dbReference type="PROSITE" id="PS51253"/>
    </source>
</evidence>
<keyword evidence="15" id="KW-1185">Reference proteome</keyword>
<dbReference type="Pfam" id="PF03221">
    <property type="entry name" value="HTH_Tnp_Tc5"/>
    <property type="match status" value="1"/>
</dbReference>
<evidence type="ECO:0000313" key="14">
    <source>
        <dbReference type="Ensembl" id="ENSEBUP00000011469.1"/>
    </source>
</evidence>
<feature type="region of interest" description="Disordered" evidence="11">
    <location>
        <begin position="619"/>
        <end position="651"/>
    </location>
</feature>
<dbReference type="SUPFAM" id="SSF46689">
    <property type="entry name" value="Homeodomain-like"/>
    <property type="match status" value="2"/>
</dbReference>
<name>A0A8C4Q8Y9_EPTBU</name>
<feature type="domain" description="C2H2-type" evidence="12">
    <location>
        <begin position="956"/>
        <end position="983"/>
    </location>
</feature>
<dbReference type="Pfam" id="PF13912">
    <property type="entry name" value="zf-C2H2_6"/>
    <property type="match status" value="1"/>
</dbReference>
<keyword evidence="7" id="KW-0238">DNA-binding</keyword>
<feature type="domain" description="C2H2-type" evidence="12">
    <location>
        <begin position="844"/>
        <end position="871"/>
    </location>
</feature>
<dbReference type="GO" id="GO:0003677">
    <property type="term" value="F:DNA binding"/>
    <property type="evidence" value="ECO:0007669"/>
    <property type="project" value="UniProtKB-KW"/>
</dbReference>
<evidence type="ECO:0000256" key="1">
    <source>
        <dbReference type="ARBA" id="ARBA00004123"/>
    </source>
</evidence>
<evidence type="ECO:0000313" key="15">
    <source>
        <dbReference type="Proteomes" id="UP000694388"/>
    </source>
</evidence>
<dbReference type="FunFam" id="3.30.160.60:FF:000671">
    <property type="entry name" value="Zinc finger protein 26"/>
    <property type="match status" value="1"/>
</dbReference>
<keyword evidence="5 9" id="KW-0863">Zinc-finger</keyword>
<dbReference type="SMART" id="SM00355">
    <property type="entry name" value="ZnF_C2H2"/>
    <property type="match status" value="7"/>
</dbReference>
<feature type="coiled-coil region" evidence="10">
    <location>
        <begin position="450"/>
        <end position="482"/>
    </location>
</feature>
<feature type="domain" description="C2H2-type" evidence="12">
    <location>
        <begin position="984"/>
        <end position="1008"/>
    </location>
</feature>
<dbReference type="AlphaFoldDB" id="A0A8C4Q8Y9"/>
<evidence type="ECO:0000256" key="10">
    <source>
        <dbReference type="SAM" id="Coils"/>
    </source>
</evidence>
<evidence type="ECO:0000256" key="5">
    <source>
        <dbReference type="ARBA" id="ARBA00022771"/>
    </source>
</evidence>
<feature type="domain" description="C2H2-type" evidence="12">
    <location>
        <begin position="816"/>
        <end position="843"/>
    </location>
</feature>
<dbReference type="FunFam" id="3.30.160.60:FF:000110">
    <property type="entry name" value="Zinc finger protein-like"/>
    <property type="match status" value="1"/>
</dbReference>
<dbReference type="Pfam" id="PF03184">
    <property type="entry name" value="DDE_1"/>
    <property type="match status" value="1"/>
</dbReference>
<dbReference type="FunFam" id="3.30.160.60:FF:000005">
    <property type="entry name" value="Zinc finger protein 14 homolog"/>
    <property type="match status" value="1"/>
</dbReference>
<comment type="subcellular location">
    <subcellularLocation>
        <location evidence="1">Nucleus</location>
    </subcellularLocation>
</comment>
<dbReference type="SMART" id="SM00674">
    <property type="entry name" value="CENPB"/>
    <property type="match status" value="1"/>
</dbReference>
<evidence type="ECO:0000256" key="9">
    <source>
        <dbReference type="PROSITE-ProRule" id="PRU00042"/>
    </source>
</evidence>
<protein>
    <submittedName>
        <fullName evidence="14">Uncharacterized protein</fullName>
    </submittedName>
</protein>
<keyword evidence="3" id="KW-0479">Metal-binding</keyword>
<feature type="domain" description="C2H2-type" evidence="12">
    <location>
        <begin position="928"/>
        <end position="955"/>
    </location>
</feature>
<reference evidence="14" key="2">
    <citation type="submission" date="2025-09" db="UniProtKB">
        <authorList>
            <consortium name="Ensembl"/>
        </authorList>
    </citation>
    <scope>IDENTIFICATION</scope>
</reference>
<dbReference type="GO" id="GO:0005634">
    <property type="term" value="C:nucleus"/>
    <property type="evidence" value="ECO:0007669"/>
    <property type="project" value="UniProtKB-SubCell"/>
</dbReference>
<dbReference type="Proteomes" id="UP000694388">
    <property type="component" value="Unplaced"/>
</dbReference>
<keyword evidence="10" id="KW-0175">Coiled coil</keyword>
<dbReference type="PANTHER" id="PTHR24394:SF44">
    <property type="entry name" value="ZINC FINGER PROTEIN 271-LIKE"/>
    <property type="match status" value="1"/>
</dbReference>
<dbReference type="FunFam" id="3.30.160.60:FF:000202">
    <property type="entry name" value="Zinc finger protein 574"/>
    <property type="match status" value="1"/>
</dbReference>
<dbReference type="InterPro" id="IPR013087">
    <property type="entry name" value="Znf_C2H2_type"/>
</dbReference>
<feature type="domain" description="C2H2-type" evidence="12">
    <location>
        <begin position="872"/>
        <end position="899"/>
    </location>
</feature>
<feature type="domain" description="C2H2-type" evidence="12">
    <location>
        <begin position="900"/>
        <end position="927"/>
    </location>
</feature>
<dbReference type="InterPro" id="IPR006600">
    <property type="entry name" value="HTH_CenpB_DNA-bd_dom"/>
</dbReference>
<dbReference type="GO" id="GO:0000981">
    <property type="term" value="F:DNA-binding transcription factor activity, RNA polymerase II-specific"/>
    <property type="evidence" value="ECO:0007669"/>
    <property type="project" value="TreeGrafter"/>
</dbReference>
<proteinExistence type="inferred from homology"/>
<dbReference type="Gene3D" id="1.10.10.10">
    <property type="entry name" value="Winged helix-like DNA-binding domain superfamily/Winged helix DNA-binding domain"/>
    <property type="match status" value="1"/>
</dbReference>
<keyword evidence="8" id="KW-0539">Nucleus</keyword>
<accession>A0A8C4Q8Y9</accession>
<feature type="compositionally biased region" description="Polar residues" evidence="11">
    <location>
        <begin position="787"/>
        <end position="802"/>
    </location>
</feature>
<dbReference type="InterPro" id="IPR036236">
    <property type="entry name" value="Znf_C2H2_sf"/>
</dbReference>
<evidence type="ECO:0000259" key="12">
    <source>
        <dbReference type="PROSITE" id="PS50157"/>
    </source>
</evidence>
<dbReference type="InterPro" id="IPR004875">
    <property type="entry name" value="DDE_SF_endonuclease_dom"/>
</dbReference>
<dbReference type="FunFam" id="3.30.160.60:FF:000624">
    <property type="entry name" value="zinc finger protein 697"/>
    <property type="match status" value="1"/>
</dbReference>
<evidence type="ECO:0000256" key="2">
    <source>
        <dbReference type="ARBA" id="ARBA00010881"/>
    </source>
</evidence>
<evidence type="ECO:0000256" key="6">
    <source>
        <dbReference type="ARBA" id="ARBA00022833"/>
    </source>
</evidence>
<organism evidence="14 15">
    <name type="scientific">Eptatretus burgeri</name>
    <name type="common">Inshore hagfish</name>
    <dbReference type="NCBI Taxonomy" id="7764"/>
    <lineage>
        <taxon>Eukaryota</taxon>
        <taxon>Metazoa</taxon>
        <taxon>Chordata</taxon>
        <taxon>Craniata</taxon>
        <taxon>Vertebrata</taxon>
        <taxon>Cyclostomata</taxon>
        <taxon>Myxini</taxon>
        <taxon>Myxiniformes</taxon>
        <taxon>Myxinidae</taxon>
        <taxon>Eptatretinae</taxon>
        <taxon>Eptatretus</taxon>
    </lineage>
</organism>
<sequence length="1008" mass="114783">MTGKRLWSSKVGSASRRRRKAITIKVKMDVLGRYERGDRTADIKCALGLSESTLRTIRNSAEKIKESARCGTSVSATKTSYARSSIMEKMERMLSTWIEHQNQENVPVGMLVIQAKARSIYEDLINDEGEVKPFNASSGWFSNFRNRYNYHNIKMTGEAVAADTVAAEKFPAFLKAIIEEGGYSPKQIFNVDETGLFWKRMPRRTYISREEKTVPGFKAAKDRFTLLLGGNVEGDCKLKPLMVYHSENPKALKGYVKKCLPVYWYSNAKGCITGKIFCEYFSSQLHTELKEYCEKENLSFKILILLDDAIGHPPSIQDLSENIKVVFLPPNTTSLIQPMDQGVIATFKTYYLRRTFANLVKSTDNDHMTVKEFWKSFTIRDALRNVEESWKEVTPYCMNGVWGKLCPQFVNGFKGFSVNNDLLKARRNIVEMAKTVGFDEVKEGDVEELLDSYREELSNEDLLLLEKERQVEESEVESEEVEPLRTLTCKRMAEAFRLIDMGLTIFDEDDPNTERSSRVARNVQAELSRYKLIQKEKRMKATQMTFFSFFQKSEGKEHPKDDASEPSTSSGQRLIPSPIQPASPLAATTRHQQQHPISVRCSMDQVISGEKQRANPLEYTSFADGGTAVSLGDSSAERRSRVGSPEDKESGPDVIVKVKSEFVDLFPQEEDVIVKVKVKSEFVDDSFSQDEGEAHLMKTENFQRNFLQTSQDALNNEGVKQEPCDSPSMELSNATQMLTENQMGVSVNQHGNFCHDTDKSSMSSENTHTILTRSSKTLDEIQRNEKPNNFSFSTKTLPSFSSPKRDQNVHKDEKSFTCPVCSQAFYNISSLNKHQRTHKREKPYTCSLCQKAFVQLIYLKNHQTTCTGEKPYKCSVCNKGYDYSSSLSIHRIIHTKEKPFSCSVCSKTFGYSSTLSQHQIVHSGKKPYKCSVCTKAFTYLSSYYRHQKLHTGEKPYRCSVCSKPFALLSQVKIHERMHMGEKPHKCSVCLNAFSSFSKLKIHRRIHTE</sequence>
<dbReference type="PANTHER" id="PTHR24394">
    <property type="entry name" value="ZINC FINGER PROTEIN"/>
    <property type="match status" value="1"/>
</dbReference>
<evidence type="ECO:0000256" key="11">
    <source>
        <dbReference type="SAM" id="MobiDB-lite"/>
    </source>
</evidence>
<dbReference type="InterPro" id="IPR036388">
    <property type="entry name" value="WH-like_DNA-bd_sf"/>
</dbReference>
<feature type="domain" description="HTH CENPB-type" evidence="13">
    <location>
        <begin position="78"/>
        <end position="154"/>
    </location>
</feature>
<feature type="region of interest" description="Disordered" evidence="11">
    <location>
        <begin position="551"/>
        <end position="598"/>
    </location>
</feature>
<dbReference type="PROSITE" id="PS50157">
    <property type="entry name" value="ZINC_FINGER_C2H2_2"/>
    <property type="match status" value="7"/>
</dbReference>
<dbReference type="FunFam" id="3.30.160.60:FF:001677">
    <property type="entry name" value="Zinc finger protein 2"/>
    <property type="match status" value="1"/>
</dbReference>
<comment type="similarity">
    <text evidence="2">Belongs to the tigger transposable element derived protein family.</text>
</comment>
<evidence type="ECO:0000256" key="7">
    <source>
        <dbReference type="ARBA" id="ARBA00023125"/>
    </source>
</evidence>
<dbReference type="Pfam" id="PF00096">
    <property type="entry name" value="zf-C2H2"/>
    <property type="match status" value="4"/>
</dbReference>
<dbReference type="SUPFAM" id="SSF57667">
    <property type="entry name" value="beta-beta-alpha zinc fingers"/>
    <property type="match status" value="4"/>
</dbReference>
<feature type="compositionally biased region" description="Basic and acidic residues" evidence="11">
    <location>
        <begin position="553"/>
        <end position="563"/>
    </location>
</feature>
<reference evidence="14" key="1">
    <citation type="submission" date="2025-08" db="UniProtKB">
        <authorList>
            <consortium name="Ensembl"/>
        </authorList>
    </citation>
    <scope>IDENTIFICATION</scope>
</reference>
<evidence type="ECO:0000256" key="3">
    <source>
        <dbReference type="ARBA" id="ARBA00022723"/>
    </source>
</evidence>
<dbReference type="GeneTree" id="ENSGT00940000154420"/>
<evidence type="ECO:0000256" key="4">
    <source>
        <dbReference type="ARBA" id="ARBA00022737"/>
    </source>
</evidence>
<feature type="region of interest" description="Disordered" evidence="11">
    <location>
        <begin position="787"/>
        <end position="808"/>
    </location>
</feature>
<keyword evidence="4" id="KW-0677">Repeat</keyword>
<dbReference type="InterPro" id="IPR009057">
    <property type="entry name" value="Homeodomain-like_sf"/>
</dbReference>
<keyword evidence="6" id="KW-0862">Zinc</keyword>
<evidence type="ECO:0000256" key="8">
    <source>
        <dbReference type="ARBA" id="ARBA00023242"/>
    </source>
</evidence>
<dbReference type="Ensembl" id="ENSEBUT00000012039.1">
    <property type="protein sequence ID" value="ENSEBUP00000011469.1"/>
    <property type="gene ID" value="ENSEBUG00000007344.1"/>
</dbReference>
<dbReference type="GO" id="GO:0008270">
    <property type="term" value="F:zinc ion binding"/>
    <property type="evidence" value="ECO:0007669"/>
    <property type="project" value="UniProtKB-KW"/>
</dbReference>
<dbReference type="PROSITE" id="PS00028">
    <property type="entry name" value="ZINC_FINGER_C2H2_1"/>
    <property type="match status" value="6"/>
</dbReference>
<dbReference type="Gene3D" id="1.10.10.60">
    <property type="entry name" value="Homeodomain-like"/>
    <property type="match status" value="1"/>
</dbReference>